<dbReference type="HOGENOM" id="CLU_2051189_0_0_1"/>
<dbReference type="AlphaFoldDB" id="U7Q140"/>
<protein>
    <submittedName>
        <fullName evidence="2">Uncharacterized protein</fullName>
    </submittedName>
</protein>
<name>U7Q140_SPOS1</name>
<reference evidence="3" key="1">
    <citation type="journal article" date="2014" name="Genome Announc.">
        <title>Genome sequence of the pathogenic fungus Sporothrix schenckii (ATCC 58251).</title>
        <authorList>
            <person name="Cuomo C.A."/>
            <person name="Rodriguez-Del Valle N."/>
            <person name="Perez-Sanchez L."/>
            <person name="Abouelleil A."/>
            <person name="Goldberg J."/>
            <person name="Young S."/>
            <person name="Zeng Q."/>
            <person name="Birren B.W."/>
        </authorList>
    </citation>
    <scope>NUCLEOTIDE SEQUENCE [LARGE SCALE GENOMIC DNA]</scope>
    <source>
        <strain evidence="3">ATCC 58251 / de Perez 2211183</strain>
    </source>
</reference>
<feature type="compositionally biased region" description="Polar residues" evidence="1">
    <location>
        <begin position="42"/>
        <end position="61"/>
    </location>
</feature>
<dbReference type="Proteomes" id="UP000018087">
    <property type="component" value="Unassembled WGS sequence"/>
</dbReference>
<evidence type="ECO:0000313" key="3">
    <source>
        <dbReference type="Proteomes" id="UP000018087"/>
    </source>
</evidence>
<feature type="region of interest" description="Disordered" evidence="1">
    <location>
        <begin position="19"/>
        <end position="120"/>
    </location>
</feature>
<proteinExistence type="predicted"/>
<dbReference type="EMBL" id="KI440843">
    <property type="protein sequence ID" value="ERT01573.1"/>
    <property type="molecule type" value="Genomic_DNA"/>
</dbReference>
<feature type="compositionally biased region" description="Polar residues" evidence="1">
    <location>
        <begin position="70"/>
        <end position="82"/>
    </location>
</feature>
<organism evidence="2 3">
    <name type="scientific">Sporothrix schenckii (strain ATCC 58251 / de Perez 2211183)</name>
    <name type="common">Rose-picker's disease fungus</name>
    <dbReference type="NCBI Taxonomy" id="1391915"/>
    <lineage>
        <taxon>Eukaryota</taxon>
        <taxon>Fungi</taxon>
        <taxon>Dikarya</taxon>
        <taxon>Ascomycota</taxon>
        <taxon>Pezizomycotina</taxon>
        <taxon>Sordariomycetes</taxon>
        <taxon>Sordariomycetidae</taxon>
        <taxon>Ophiostomatales</taxon>
        <taxon>Ophiostomataceae</taxon>
        <taxon>Sporothrix</taxon>
    </lineage>
</organism>
<feature type="compositionally biased region" description="Low complexity" evidence="1">
    <location>
        <begin position="90"/>
        <end position="100"/>
    </location>
</feature>
<evidence type="ECO:0000313" key="2">
    <source>
        <dbReference type="EMBL" id="ERT01573.1"/>
    </source>
</evidence>
<keyword evidence="3" id="KW-1185">Reference proteome</keyword>
<evidence type="ECO:0000256" key="1">
    <source>
        <dbReference type="SAM" id="MobiDB-lite"/>
    </source>
</evidence>
<feature type="compositionally biased region" description="Acidic residues" evidence="1">
    <location>
        <begin position="19"/>
        <end position="33"/>
    </location>
</feature>
<accession>U7Q140</accession>
<sequence>MPAGVGVIEKRTEFWISEEELDRGDFDDQEEAFAESAKECTDNTAENTAPGNESKDTTPQASAAYLSRGRTVSNASTATAVDTNRDADVSSSSGSSTNHNHGSEDDLELGLHPPPRAHLS</sequence>
<gene>
    <name evidence="2" type="ORF">HMPREF1624_02824</name>
</gene>